<dbReference type="EMBL" id="PKOZ01000003">
    <property type="protein sequence ID" value="PQD95829.1"/>
    <property type="molecule type" value="Genomic_DNA"/>
</dbReference>
<evidence type="ECO:0000256" key="13">
    <source>
        <dbReference type="ARBA" id="ARBA00049494"/>
    </source>
</evidence>
<evidence type="ECO:0000256" key="10">
    <source>
        <dbReference type="ARBA" id="ARBA00022840"/>
    </source>
</evidence>
<evidence type="ECO:0000256" key="14">
    <source>
        <dbReference type="PIRNR" id="PIRNR004491"/>
    </source>
</evidence>
<keyword evidence="7 14" id="KW-0547">Nucleotide-binding</keyword>
<evidence type="ECO:0000256" key="11">
    <source>
        <dbReference type="ARBA" id="ARBA00023268"/>
    </source>
</evidence>
<dbReference type="NCBIfam" id="NF004160">
    <property type="entry name" value="PRK05627.1-3"/>
    <property type="match status" value="1"/>
</dbReference>
<dbReference type="FunFam" id="3.40.50.620:FF:000021">
    <property type="entry name" value="Riboflavin biosynthesis protein"/>
    <property type="match status" value="1"/>
</dbReference>
<evidence type="ECO:0000313" key="16">
    <source>
        <dbReference type="EMBL" id="PQD95829.1"/>
    </source>
</evidence>
<comment type="caution">
    <text evidence="16">The sequence shown here is derived from an EMBL/GenBank/DDBJ whole genome shotgun (WGS) entry which is preliminary data.</text>
</comment>
<dbReference type="PANTHER" id="PTHR22749">
    <property type="entry name" value="RIBOFLAVIN KINASE/FMN ADENYLYLTRANSFERASE"/>
    <property type="match status" value="1"/>
</dbReference>
<protein>
    <recommendedName>
        <fullName evidence="14">Riboflavin biosynthesis protein</fullName>
    </recommendedName>
    <domain>
        <recommendedName>
            <fullName evidence="14">Riboflavin kinase</fullName>
            <ecNumber evidence="14">2.7.1.26</ecNumber>
        </recommendedName>
        <alternativeName>
            <fullName evidence="14">Flavokinase</fullName>
        </alternativeName>
    </domain>
    <domain>
        <recommendedName>
            <fullName evidence="14">FMN adenylyltransferase</fullName>
            <ecNumber evidence="14">2.7.7.2</ecNumber>
        </recommendedName>
        <alternativeName>
            <fullName evidence="14">FAD pyrophosphorylase</fullName>
        </alternativeName>
        <alternativeName>
            <fullName evidence="14">FAD synthase</fullName>
        </alternativeName>
    </domain>
</protein>
<dbReference type="InterPro" id="IPR014729">
    <property type="entry name" value="Rossmann-like_a/b/a_fold"/>
</dbReference>
<dbReference type="GO" id="GO:0005524">
    <property type="term" value="F:ATP binding"/>
    <property type="evidence" value="ECO:0007669"/>
    <property type="project" value="UniProtKB-UniRule"/>
</dbReference>
<keyword evidence="11" id="KW-0511">Multifunctional enzyme</keyword>
<dbReference type="InterPro" id="IPR015865">
    <property type="entry name" value="Riboflavin_kinase_bac/euk"/>
</dbReference>
<evidence type="ECO:0000256" key="3">
    <source>
        <dbReference type="ARBA" id="ARBA00022630"/>
    </source>
</evidence>
<dbReference type="EC" id="2.7.1.26" evidence="14"/>
<evidence type="ECO:0000256" key="8">
    <source>
        <dbReference type="ARBA" id="ARBA00022777"/>
    </source>
</evidence>
<evidence type="ECO:0000256" key="1">
    <source>
        <dbReference type="ARBA" id="ARBA00004726"/>
    </source>
</evidence>
<dbReference type="UniPathway" id="UPA00276">
    <property type="reaction ID" value="UER00406"/>
</dbReference>
<evidence type="ECO:0000256" key="6">
    <source>
        <dbReference type="ARBA" id="ARBA00022695"/>
    </source>
</evidence>
<dbReference type="PIRSF" id="PIRSF004491">
    <property type="entry name" value="FAD_Synth"/>
    <property type="match status" value="1"/>
</dbReference>
<dbReference type="Gene3D" id="2.40.30.30">
    <property type="entry name" value="Riboflavin kinase-like"/>
    <property type="match status" value="1"/>
</dbReference>
<gene>
    <name evidence="16" type="ORF">CYL18_08040</name>
</gene>
<keyword evidence="4 14" id="KW-0288">FMN</keyword>
<keyword evidence="10 14" id="KW-0067">ATP-binding</keyword>
<dbReference type="RefSeq" id="WP_104848973.1">
    <property type="nucleotide sequence ID" value="NZ_PKOZ01000003.1"/>
</dbReference>
<dbReference type="Gene3D" id="3.40.50.620">
    <property type="entry name" value="HUPs"/>
    <property type="match status" value="1"/>
</dbReference>
<dbReference type="InterPro" id="IPR002606">
    <property type="entry name" value="Riboflavin_kinase_bac"/>
</dbReference>
<evidence type="ECO:0000256" key="5">
    <source>
        <dbReference type="ARBA" id="ARBA00022679"/>
    </source>
</evidence>
<dbReference type="NCBIfam" id="TIGR00125">
    <property type="entry name" value="cyt_tran_rel"/>
    <property type="match status" value="1"/>
</dbReference>
<comment type="catalytic activity">
    <reaction evidence="13 14">
        <text>FMN + ATP + H(+) = FAD + diphosphate</text>
        <dbReference type="Rhea" id="RHEA:17237"/>
        <dbReference type="ChEBI" id="CHEBI:15378"/>
        <dbReference type="ChEBI" id="CHEBI:30616"/>
        <dbReference type="ChEBI" id="CHEBI:33019"/>
        <dbReference type="ChEBI" id="CHEBI:57692"/>
        <dbReference type="ChEBI" id="CHEBI:58210"/>
        <dbReference type="EC" id="2.7.7.2"/>
    </reaction>
</comment>
<dbReference type="SUPFAM" id="SSF82114">
    <property type="entry name" value="Riboflavin kinase-like"/>
    <property type="match status" value="1"/>
</dbReference>
<dbReference type="SMART" id="SM00904">
    <property type="entry name" value="Flavokinase"/>
    <property type="match status" value="1"/>
</dbReference>
<keyword evidence="6 14" id="KW-0548">Nucleotidyltransferase</keyword>
<keyword evidence="17" id="KW-1185">Reference proteome</keyword>
<dbReference type="AlphaFoldDB" id="A0A2S7N1D5"/>
<dbReference type="EC" id="2.7.7.2" evidence="14"/>
<dbReference type="NCBIfam" id="NF004162">
    <property type="entry name" value="PRK05627.1-5"/>
    <property type="match status" value="1"/>
</dbReference>
<comment type="pathway">
    <text evidence="2 14">Cofactor biosynthesis; FMN biosynthesis; FMN from riboflavin (ATP route): step 1/1.</text>
</comment>
<dbReference type="GO" id="GO:0009398">
    <property type="term" value="P:FMN biosynthetic process"/>
    <property type="evidence" value="ECO:0007669"/>
    <property type="project" value="UniProtKB-UniRule"/>
</dbReference>
<keyword evidence="3 14" id="KW-0285">Flavoprotein</keyword>
<dbReference type="Pfam" id="PF01687">
    <property type="entry name" value="Flavokinase"/>
    <property type="match status" value="1"/>
</dbReference>
<reference evidence="16 17" key="1">
    <citation type="submission" date="2017-12" db="EMBL/GenBank/DDBJ databases">
        <title>Taxonomic description and draft genome of Pradoshia cofamensis Gen. nov., sp. nov., a thermotolerant bacillale isolated from anterior gut of earthworm Eisenia fetida.</title>
        <authorList>
            <person name="Saha T."/>
            <person name="Chakraborty R."/>
        </authorList>
    </citation>
    <scope>NUCLEOTIDE SEQUENCE [LARGE SCALE GENOMIC DNA]</scope>
    <source>
        <strain evidence="16 17">EAG3</strain>
    </source>
</reference>
<dbReference type="SUPFAM" id="SSF52374">
    <property type="entry name" value="Nucleotidylyl transferase"/>
    <property type="match status" value="1"/>
</dbReference>
<dbReference type="PANTHER" id="PTHR22749:SF6">
    <property type="entry name" value="RIBOFLAVIN KINASE"/>
    <property type="match status" value="1"/>
</dbReference>
<dbReference type="GO" id="GO:0006747">
    <property type="term" value="P:FAD biosynthetic process"/>
    <property type="evidence" value="ECO:0007669"/>
    <property type="project" value="UniProtKB-UniRule"/>
</dbReference>
<keyword evidence="8 14" id="KW-0418">Kinase</keyword>
<comment type="catalytic activity">
    <reaction evidence="12 14">
        <text>riboflavin + ATP = FMN + ADP + H(+)</text>
        <dbReference type="Rhea" id="RHEA:14357"/>
        <dbReference type="ChEBI" id="CHEBI:15378"/>
        <dbReference type="ChEBI" id="CHEBI:30616"/>
        <dbReference type="ChEBI" id="CHEBI:57986"/>
        <dbReference type="ChEBI" id="CHEBI:58210"/>
        <dbReference type="ChEBI" id="CHEBI:456216"/>
        <dbReference type="EC" id="2.7.1.26"/>
    </reaction>
</comment>
<name>A0A2S7N1D5_9BACI</name>
<sequence>MEIINIHHPHAFNGDEFPPLAIALGYFDGVHAGHQKVIQTAIEAGKEKGLHTAVMTFDPHPSVVLNKEVKHVRQLTPMKEKVELLEQMGIDYLFIVHFTKEFASLSPQSFVEKYLISLNAKHIVAGFDYTYGHRGKGTMEDLPHYSEGKLAQTIVSKQELDAEKISSTRIRKELLAGNMEETARLLGRGFTVKGHVIDGEKRGRLLGFPTANIEVGKDYYLPGVGVYCVRMLVKGAWHNGICNVGYKPTFHSVKDEIPTVEVHLLDFEDNIYGEDVCIEWNTRIRDEKKFEGLEALVAQLEKDKKCAIEYFENF</sequence>
<dbReference type="CDD" id="cd02064">
    <property type="entry name" value="FAD_synthetase_N"/>
    <property type="match status" value="1"/>
</dbReference>
<evidence type="ECO:0000256" key="4">
    <source>
        <dbReference type="ARBA" id="ARBA00022643"/>
    </source>
</evidence>
<evidence type="ECO:0000256" key="7">
    <source>
        <dbReference type="ARBA" id="ARBA00022741"/>
    </source>
</evidence>
<dbReference type="GO" id="GO:0003919">
    <property type="term" value="F:FMN adenylyltransferase activity"/>
    <property type="evidence" value="ECO:0007669"/>
    <property type="project" value="UniProtKB-UniRule"/>
</dbReference>
<evidence type="ECO:0000256" key="2">
    <source>
        <dbReference type="ARBA" id="ARBA00005201"/>
    </source>
</evidence>
<dbReference type="UniPathway" id="UPA00277">
    <property type="reaction ID" value="UER00407"/>
</dbReference>
<dbReference type="GO" id="GO:0009231">
    <property type="term" value="P:riboflavin biosynthetic process"/>
    <property type="evidence" value="ECO:0007669"/>
    <property type="project" value="InterPro"/>
</dbReference>
<dbReference type="GO" id="GO:0008531">
    <property type="term" value="F:riboflavin kinase activity"/>
    <property type="evidence" value="ECO:0007669"/>
    <property type="project" value="UniProtKB-UniRule"/>
</dbReference>
<proteinExistence type="inferred from homology"/>
<dbReference type="InterPro" id="IPR015864">
    <property type="entry name" value="FAD_synthase"/>
</dbReference>
<dbReference type="Pfam" id="PF06574">
    <property type="entry name" value="FAD_syn"/>
    <property type="match status" value="1"/>
</dbReference>
<dbReference type="InterPro" id="IPR023468">
    <property type="entry name" value="Riboflavin_kinase"/>
</dbReference>
<comment type="pathway">
    <text evidence="1 14">Cofactor biosynthesis; FAD biosynthesis; FAD from FMN: step 1/1.</text>
</comment>
<evidence type="ECO:0000259" key="15">
    <source>
        <dbReference type="SMART" id="SM00904"/>
    </source>
</evidence>
<dbReference type="InterPro" id="IPR023465">
    <property type="entry name" value="Riboflavin_kinase_dom_sf"/>
</dbReference>
<dbReference type="OrthoDB" id="9803667at2"/>
<comment type="similarity">
    <text evidence="14">Belongs to the ribF family.</text>
</comment>
<evidence type="ECO:0000313" key="17">
    <source>
        <dbReference type="Proteomes" id="UP000239663"/>
    </source>
</evidence>
<accession>A0A2S7N1D5</accession>
<keyword evidence="5 14" id="KW-0808">Transferase</keyword>
<dbReference type="InterPro" id="IPR004821">
    <property type="entry name" value="Cyt_trans-like"/>
</dbReference>
<organism evidence="16 17">
    <name type="scientific">Pradoshia eiseniae</name>
    <dbReference type="NCBI Taxonomy" id="2064768"/>
    <lineage>
        <taxon>Bacteria</taxon>
        <taxon>Bacillati</taxon>
        <taxon>Bacillota</taxon>
        <taxon>Bacilli</taxon>
        <taxon>Bacillales</taxon>
        <taxon>Bacillaceae</taxon>
        <taxon>Pradoshia</taxon>
    </lineage>
</organism>
<evidence type="ECO:0000256" key="9">
    <source>
        <dbReference type="ARBA" id="ARBA00022827"/>
    </source>
</evidence>
<keyword evidence="9 14" id="KW-0274">FAD</keyword>
<dbReference type="Proteomes" id="UP000239663">
    <property type="component" value="Unassembled WGS sequence"/>
</dbReference>
<evidence type="ECO:0000256" key="12">
    <source>
        <dbReference type="ARBA" id="ARBA00047880"/>
    </source>
</evidence>
<dbReference type="NCBIfam" id="TIGR00083">
    <property type="entry name" value="ribF"/>
    <property type="match status" value="1"/>
</dbReference>
<feature type="domain" description="Riboflavin kinase" evidence="15">
    <location>
        <begin position="185"/>
        <end position="312"/>
    </location>
</feature>